<keyword evidence="2" id="KW-1185">Reference proteome</keyword>
<name>A0A4Z2FQW7_9TELE</name>
<accession>A0A4Z2FQW7</accession>
<evidence type="ECO:0000313" key="1">
    <source>
        <dbReference type="EMBL" id="TNN43637.1"/>
    </source>
</evidence>
<dbReference type="Proteomes" id="UP000314294">
    <property type="component" value="Unassembled WGS sequence"/>
</dbReference>
<comment type="caution">
    <text evidence="1">The sequence shown here is derived from an EMBL/GenBank/DDBJ whole genome shotgun (WGS) entry which is preliminary data.</text>
</comment>
<gene>
    <name evidence="1" type="ORF">EYF80_046171</name>
</gene>
<dbReference type="AlphaFoldDB" id="A0A4Z2FQW7"/>
<protein>
    <submittedName>
        <fullName evidence="1">Uncharacterized protein</fullName>
    </submittedName>
</protein>
<reference evidence="1 2" key="1">
    <citation type="submission" date="2019-03" db="EMBL/GenBank/DDBJ databases">
        <title>First draft genome of Liparis tanakae, snailfish: a comprehensive survey of snailfish specific genes.</title>
        <authorList>
            <person name="Kim W."/>
            <person name="Song I."/>
            <person name="Jeong J.-H."/>
            <person name="Kim D."/>
            <person name="Kim S."/>
            <person name="Ryu S."/>
            <person name="Song J.Y."/>
            <person name="Lee S.K."/>
        </authorList>
    </citation>
    <scope>NUCLEOTIDE SEQUENCE [LARGE SCALE GENOMIC DNA]</scope>
    <source>
        <tissue evidence="1">Muscle</tissue>
    </source>
</reference>
<dbReference type="EMBL" id="SRLO01000954">
    <property type="protein sequence ID" value="TNN43637.1"/>
    <property type="molecule type" value="Genomic_DNA"/>
</dbReference>
<proteinExistence type="predicted"/>
<evidence type="ECO:0000313" key="2">
    <source>
        <dbReference type="Proteomes" id="UP000314294"/>
    </source>
</evidence>
<organism evidence="1 2">
    <name type="scientific">Liparis tanakae</name>
    <name type="common">Tanaka's snailfish</name>
    <dbReference type="NCBI Taxonomy" id="230148"/>
    <lineage>
        <taxon>Eukaryota</taxon>
        <taxon>Metazoa</taxon>
        <taxon>Chordata</taxon>
        <taxon>Craniata</taxon>
        <taxon>Vertebrata</taxon>
        <taxon>Euteleostomi</taxon>
        <taxon>Actinopterygii</taxon>
        <taxon>Neopterygii</taxon>
        <taxon>Teleostei</taxon>
        <taxon>Neoteleostei</taxon>
        <taxon>Acanthomorphata</taxon>
        <taxon>Eupercaria</taxon>
        <taxon>Perciformes</taxon>
        <taxon>Cottioidei</taxon>
        <taxon>Cottales</taxon>
        <taxon>Liparidae</taxon>
        <taxon>Liparis</taxon>
    </lineage>
</organism>
<sequence>MLFSFTDTPLDSSFCWPWVEMLRGQQDIRLHVRREGRTTKDSVGWQEHVLNTHVKLTAAPELRYRAGDAIASISLRPTVKVTGIRTVEPWPPAHRRKENTK</sequence>